<name>A0A7W6C2T9_9SPHN</name>
<evidence type="ECO:0000313" key="2">
    <source>
        <dbReference type="Proteomes" id="UP000561459"/>
    </source>
</evidence>
<organism evidence="1 2">
    <name type="scientific">Novosphingobium fluoreni</name>
    <dbReference type="NCBI Taxonomy" id="1391222"/>
    <lineage>
        <taxon>Bacteria</taxon>
        <taxon>Pseudomonadati</taxon>
        <taxon>Pseudomonadota</taxon>
        <taxon>Alphaproteobacteria</taxon>
        <taxon>Sphingomonadales</taxon>
        <taxon>Sphingomonadaceae</taxon>
        <taxon>Novosphingobium</taxon>
    </lineage>
</organism>
<dbReference type="Proteomes" id="UP000561459">
    <property type="component" value="Unassembled WGS sequence"/>
</dbReference>
<dbReference type="Gene3D" id="2.40.180.10">
    <property type="entry name" value="Catalase core domain"/>
    <property type="match status" value="1"/>
</dbReference>
<dbReference type="CDD" id="cd08152">
    <property type="entry name" value="y4iL_like"/>
    <property type="match status" value="1"/>
</dbReference>
<dbReference type="RefSeq" id="WP_183618399.1">
    <property type="nucleotide sequence ID" value="NZ_JACIDY010000009.1"/>
</dbReference>
<sequence length="362" mass="39295">MNTPVRFSDAVEKPIENEEQVHRELIDTMRSITETTSADYGRAVRSVHAKAHGIFAGRLTIAETLPPELAQGLFSTPGVHQVVMRISTNPGDILDDAVSAPRGLALKILDVEGERLPESQGETTQNIIMVNAPAFAAPDAKAFLSSLKQLAATTDKAEWAKKLLSATLRGVESALEAVGGKSAMISTMGGAPLTHPLGDSYYSQTPFRFGEHIAKFALVPVSPNLTDLTGDKVNTSDRPDALREVIRETIIDGGGTWELRVQLNTDLDVMPIEDASVEWDEEASPYRTVGRITVEPQLSFGTELAGQIDDETFFSPWHGLAAHRPLGSVNRARRHAYEMSAEFRGKFNGCPMHDLAGPLARS</sequence>
<proteinExistence type="predicted"/>
<keyword evidence="2" id="KW-1185">Reference proteome</keyword>
<dbReference type="PANTHER" id="PTHR36195:SF4">
    <property type="entry name" value="DOMAIN PROTEIN, PUTATIVE (AFU_ORTHOLOGUE AFUA_5G01990)-RELATED"/>
    <property type="match status" value="1"/>
</dbReference>
<accession>A0A7W6C2T9</accession>
<protein>
    <submittedName>
        <fullName evidence="1">Catalase</fullName>
    </submittedName>
</protein>
<dbReference type="SUPFAM" id="SSF56634">
    <property type="entry name" value="Heme-dependent catalase-like"/>
    <property type="match status" value="1"/>
</dbReference>
<dbReference type="AlphaFoldDB" id="A0A7W6C2T9"/>
<reference evidence="1 2" key="1">
    <citation type="submission" date="2020-08" db="EMBL/GenBank/DDBJ databases">
        <title>Genomic Encyclopedia of Type Strains, Phase IV (KMG-IV): sequencing the most valuable type-strain genomes for metagenomic binning, comparative biology and taxonomic classification.</title>
        <authorList>
            <person name="Goeker M."/>
        </authorList>
    </citation>
    <scope>NUCLEOTIDE SEQUENCE [LARGE SCALE GENOMIC DNA]</scope>
    <source>
        <strain evidence="1 2">DSM 27568</strain>
    </source>
</reference>
<evidence type="ECO:0000313" key="1">
    <source>
        <dbReference type="EMBL" id="MBB3941497.1"/>
    </source>
</evidence>
<comment type="caution">
    <text evidence="1">The sequence shown here is derived from an EMBL/GenBank/DDBJ whole genome shotgun (WGS) entry which is preliminary data.</text>
</comment>
<dbReference type="PANTHER" id="PTHR36195">
    <property type="entry name" value="DOMAIN PROTEIN, PUTATIVE (AFU_ORTHOLOGUE AFUA_5G01990)-RELATED-RELATED"/>
    <property type="match status" value="1"/>
</dbReference>
<dbReference type="InterPro" id="IPR020835">
    <property type="entry name" value="Catalase_sf"/>
</dbReference>
<gene>
    <name evidence="1" type="ORF">GGR39_003174</name>
</gene>
<dbReference type="GO" id="GO:0020037">
    <property type="term" value="F:heme binding"/>
    <property type="evidence" value="ECO:0007669"/>
    <property type="project" value="InterPro"/>
</dbReference>
<dbReference type="EMBL" id="JACIDY010000009">
    <property type="protein sequence ID" value="MBB3941497.1"/>
    <property type="molecule type" value="Genomic_DNA"/>
</dbReference>